<keyword evidence="13" id="KW-1185">Reference proteome</keyword>
<keyword evidence="6" id="KW-0931">ER-Golgi transport</keyword>
<organism evidence="12 13">
    <name type="scientific">Gonapodya prolifera (strain JEL478)</name>
    <name type="common">Monoblepharis prolifera</name>
    <dbReference type="NCBI Taxonomy" id="1344416"/>
    <lineage>
        <taxon>Eukaryota</taxon>
        <taxon>Fungi</taxon>
        <taxon>Fungi incertae sedis</taxon>
        <taxon>Chytridiomycota</taxon>
        <taxon>Chytridiomycota incertae sedis</taxon>
        <taxon>Monoblepharidomycetes</taxon>
        <taxon>Monoblepharidales</taxon>
        <taxon>Gonapodyaceae</taxon>
        <taxon>Gonapodya</taxon>
    </lineage>
</organism>
<evidence type="ECO:0000256" key="9">
    <source>
        <dbReference type="ARBA" id="ARBA00023136"/>
    </source>
</evidence>
<comment type="similarity">
    <text evidence="2">Belongs to the ERD2 family.</text>
</comment>
<sequence length="215" mass="24650">MDYVARLCGDFLHITAKTLLLGRIVSARSGTGFSFQTQALYLLVFLARYLDVFTTFVSYYNTVVKLFYIATSLATVAYMWFVCRDTWEEAEKRTPNVGALLFASLAMAVAWNYQFTLLEVAWSFSIVLESVAIFPQLVVSSFAVTDPYVLAYLATLGSYRFLYIVNWVVRWRTQNYIDPIAFTFGAIQELVYLGALYAWLKRRQVRVSTFLLRGV</sequence>
<dbReference type="STRING" id="1344416.A0A139A5B7"/>
<keyword evidence="10 12" id="KW-0675">Receptor</keyword>
<dbReference type="EMBL" id="KQ965796">
    <property type="protein sequence ID" value="KXS11838.1"/>
    <property type="molecule type" value="Genomic_DNA"/>
</dbReference>
<dbReference type="GO" id="GO:0005789">
    <property type="term" value="C:endoplasmic reticulum membrane"/>
    <property type="evidence" value="ECO:0007669"/>
    <property type="project" value="UniProtKB-SubCell"/>
</dbReference>
<feature type="transmembrane region" description="Helical" evidence="11">
    <location>
        <begin position="149"/>
        <end position="168"/>
    </location>
</feature>
<protein>
    <submittedName>
        <fullName evidence="12">ER lumen protein retaining receptor 3-like protein</fullName>
    </submittedName>
</protein>
<evidence type="ECO:0000256" key="5">
    <source>
        <dbReference type="ARBA" id="ARBA00022824"/>
    </source>
</evidence>
<reference evidence="12 13" key="1">
    <citation type="journal article" date="2015" name="Genome Biol. Evol.">
        <title>Phylogenomic analyses indicate that early fungi evolved digesting cell walls of algal ancestors of land plants.</title>
        <authorList>
            <person name="Chang Y."/>
            <person name="Wang S."/>
            <person name="Sekimoto S."/>
            <person name="Aerts A.L."/>
            <person name="Choi C."/>
            <person name="Clum A."/>
            <person name="LaButti K.M."/>
            <person name="Lindquist E.A."/>
            <person name="Yee Ngan C."/>
            <person name="Ohm R.A."/>
            <person name="Salamov A.A."/>
            <person name="Grigoriev I.V."/>
            <person name="Spatafora J.W."/>
            <person name="Berbee M.L."/>
        </authorList>
    </citation>
    <scope>NUCLEOTIDE SEQUENCE [LARGE SCALE GENOMIC DNA]</scope>
    <source>
        <strain evidence="12 13">JEL478</strain>
    </source>
</reference>
<keyword evidence="3" id="KW-0813">Transport</keyword>
<feature type="transmembrane region" description="Helical" evidence="11">
    <location>
        <begin position="180"/>
        <end position="200"/>
    </location>
</feature>
<evidence type="ECO:0000313" key="13">
    <source>
        <dbReference type="Proteomes" id="UP000070544"/>
    </source>
</evidence>
<evidence type="ECO:0000256" key="8">
    <source>
        <dbReference type="ARBA" id="ARBA00022989"/>
    </source>
</evidence>
<evidence type="ECO:0000256" key="7">
    <source>
        <dbReference type="ARBA" id="ARBA00022927"/>
    </source>
</evidence>
<proteinExistence type="inferred from homology"/>
<dbReference type="OrthoDB" id="7694678at2759"/>
<feature type="transmembrane region" description="Helical" evidence="11">
    <location>
        <begin position="66"/>
        <end position="83"/>
    </location>
</feature>
<dbReference type="GO" id="GO:0016192">
    <property type="term" value="P:vesicle-mediated transport"/>
    <property type="evidence" value="ECO:0007669"/>
    <property type="project" value="UniProtKB-KW"/>
</dbReference>
<dbReference type="InterPro" id="IPR000133">
    <property type="entry name" value="ER_ret_rcpt"/>
</dbReference>
<gene>
    <name evidence="12" type="ORF">M427DRAFT_102038</name>
</gene>
<evidence type="ECO:0000256" key="6">
    <source>
        <dbReference type="ARBA" id="ARBA00022892"/>
    </source>
</evidence>
<dbReference type="GO" id="GO:0046923">
    <property type="term" value="F:ER retention sequence binding"/>
    <property type="evidence" value="ECO:0007669"/>
    <property type="project" value="InterPro"/>
</dbReference>
<evidence type="ECO:0000256" key="2">
    <source>
        <dbReference type="ARBA" id="ARBA00010120"/>
    </source>
</evidence>
<dbReference type="PANTHER" id="PTHR10585">
    <property type="entry name" value="ER LUMEN PROTEIN RETAINING RECEPTOR"/>
    <property type="match status" value="1"/>
</dbReference>
<evidence type="ECO:0000256" key="4">
    <source>
        <dbReference type="ARBA" id="ARBA00022692"/>
    </source>
</evidence>
<keyword evidence="4 11" id="KW-0812">Transmembrane</keyword>
<evidence type="ECO:0000313" key="12">
    <source>
        <dbReference type="EMBL" id="KXS11838.1"/>
    </source>
</evidence>
<dbReference type="Pfam" id="PF00810">
    <property type="entry name" value="ER_lumen_recept"/>
    <property type="match status" value="1"/>
</dbReference>
<evidence type="ECO:0000256" key="3">
    <source>
        <dbReference type="ARBA" id="ARBA00022448"/>
    </source>
</evidence>
<keyword evidence="8 11" id="KW-1133">Transmembrane helix</keyword>
<keyword evidence="5" id="KW-0256">Endoplasmic reticulum</keyword>
<dbReference type="GO" id="GO:0006621">
    <property type="term" value="P:protein retention in ER lumen"/>
    <property type="evidence" value="ECO:0007669"/>
    <property type="project" value="InterPro"/>
</dbReference>
<dbReference type="PRINTS" id="PR00660">
    <property type="entry name" value="ERLUMENR"/>
</dbReference>
<feature type="transmembrane region" description="Helical" evidence="11">
    <location>
        <begin position="120"/>
        <end position="142"/>
    </location>
</feature>
<comment type="subcellular location">
    <subcellularLocation>
        <location evidence="1">Endoplasmic reticulum membrane</location>
        <topology evidence="1">Multi-pass membrane protein</topology>
    </subcellularLocation>
</comment>
<dbReference type="AlphaFoldDB" id="A0A139A5B7"/>
<evidence type="ECO:0000256" key="11">
    <source>
        <dbReference type="SAM" id="Phobius"/>
    </source>
</evidence>
<keyword evidence="7" id="KW-0653">Protein transport</keyword>
<accession>A0A139A5B7</accession>
<evidence type="ECO:0000256" key="1">
    <source>
        <dbReference type="ARBA" id="ARBA00004477"/>
    </source>
</evidence>
<dbReference type="GO" id="GO:0015031">
    <property type="term" value="P:protein transport"/>
    <property type="evidence" value="ECO:0007669"/>
    <property type="project" value="UniProtKB-KW"/>
</dbReference>
<dbReference type="Proteomes" id="UP000070544">
    <property type="component" value="Unassembled WGS sequence"/>
</dbReference>
<name>A0A139A5B7_GONPJ</name>
<evidence type="ECO:0000256" key="10">
    <source>
        <dbReference type="ARBA" id="ARBA00023170"/>
    </source>
</evidence>
<feature type="transmembrane region" description="Helical" evidence="11">
    <location>
        <begin position="95"/>
        <end position="114"/>
    </location>
</feature>
<keyword evidence="9 11" id="KW-0472">Membrane</keyword>